<keyword evidence="3" id="KW-1185">Reference proteome</keyword>
<evidence type="ECO:0000313" key="3">
    <source>
        <dbReference type="Proteomes" id="UP000028924"/>
    </source>
</evidence>
<gene>
    <name evidence="2" type="ORF">F751_6520</name>
</gene>
<sequence length="229" mass="23533">MRPGSRGRPFERNWARQRRTRYPGSPDTARVLLAGEASPEIVTAQASESDKPGTLAWTGTLNDYVTGSKVVINTVSPPPPPGGSDARDFSAVLLPANFSDAPVVTVTATGSVLPLAASTISQVGQAYSLTLADAVARNSLATASDLIYQSLLRTDTVSTSAITLNSMVTSVGCYPPLTDALKGAINQAAAQNASIILSLALRNVQAPIGNLAACVSSLESEASAPAPSP</sequence>
<dbReference type="EMBL" id="KL662185">
    <property type="protein sequence ID" value="KFM29001.1"/>
    <property type="molecule type" value="Genomic_DNA"/>
</dbReference>
<accession>A0A087STE7</accession>
<dbReference type="AlphaFoldDB" id="A0A087STE7"/>
<dbReference type="GeneID" id="23617911"/>
<protein>
    <submittedName>
        <fullName evidence="2">Uncharacterized protein</fullName>
    </submittedName>
</protein>
<evidence type="ECO:0000313" key="2">
    <source>
        <dbReference type="EMBL" id="KFM29001.1"/>
    </source>
</evidence>
<reference evidence="2 3" key="1">
    <citation type="journal article" date="2014" name="BMC Genomics">
        <title>Oil accumulation mechanisms of the oleaginous microalga Chlorella protothecoides revealed through its genome, transcriptomes, and proteomes.</title>
        <authorList>
            <person name="Gao C."/>
            <person name="Wang Y."/>
            <person name="Shen Y."/>
            <person name="Yan D."/>
            <person name="He X."/>
            <person name="Dai J."/>
            <person name="Wu Q."/>
        </authorList>
    </citation>
    <scope>NUCLEOTIDE SEQUENCE [LARGE SCALE GENOMIC DNA]</scope>
    <source>
        <strain evidence="2 3">0710</strain>
    </source>
</reference>
<name>A0A087STE7_AUXPR</name>
<organism evidence="2 3">
    <name type="scientific">Auxenochlorella protothecoides</name>
    <name type="common">Green microalga</name>
    <name type="synonym">Chlorella protothecoides</name>
    <dbReference type="NCBI Taxonomy" id="3075"/>
    <lineage>
        <taxon>Eukaryota</taxon>
        <taxon>Viridiplantae</taxon>
        <taxon>Chlorophyta</taxon>
        <taxon>core chlorophytes</taxon>
        <taxon>Trebouxiophyceae</taxon>
        <taxon>Chlorellales</taxon>
        <taxon>Chlorellaceae</taxon>
        <taxon>Auxenochlorella</taxon>
    </lineage>
</organism>
<dbReference type="Proteomes" id="UP000028924">
    <property type="component" value="Unassembled WGS sequence"/>
</dbReference>
<feature type="region of interest" description="Disordered" evidence="1">
    <location>
        <begin position="1"/>
        <end position="26"/>
    </location>
</feature>
<evidence type="ECO:0000256" key="1">
    <source>
        <dbReference type="SAM" id="MobiDB-lite"/>
    </source>
</evidence>
<proteinExistence type="predicted"/>
<dbReference type="KEGG" id="apro:F751_6520"/>
<dbReference type="RefSeq" id="XP_011402050.1">
    <property type="nucleotide sequence ID" value="XM_011403748.1"/>
</dbReference>